<evidence type="ECO:0008006" key="5">
    <source>
        <dbReference type="Google" id="ProtNLM"/>
    </source>
</evidence>
<proteinExistence type="predicted"/>
<feature type="region of interest" description="Disordered" evidence="2">
    <location>
        <begin position="195"/>
        <end position="230"/>
    </location>
</feature>
<evidence type="ECO:0000313" key="4">
    <source>
        <dbReference type="Proteomes" id="UP000509510"/>
    </source>
</evidence>
<feature type="region of interest" description="Disordered" evidence="2">
    <location>
        <begin position="485"/>
        <end position="511"/>
    </location>
</feature>
<feature type="coiled-coil region" evidence="1">
    <location>
        <begin position="238"/>
        <end position="272"/>
    </location>
</feature>
<keyword evidence="1" id="KW-0175">Coiled coil</keyword>
<dbReference type="RefSeq" id="XP_035347372.1">
    <property type="nucleotide sequence ID" value="XM_035491479.1"/>
</dbReference>
<dbReference type="OrthoDB" id="3911405at2759"/>
<keyword evidence="4" id="KW-1185">Reference proteome</keyword>
<evidence type="ECO:0000313" key="3">
    <source>
        <dbReference type="EMBL" id="QKX61197.1"/>
    </source>
</evidence>
<feature type="region of interest" description="Disordered" evidence="2">
    <location>
        <begin position="329"/>
        <end position="361"/>
    </location>
</feature>
<evidence type="ECO:0000256" key="2">
    <source>
        <dbReference type="SAM" id="MobiDB-lite"/>
    </source>
</evidence>
<accession>A0A7H8R4S6</accession>
<dbReference type="AlphaFoldDB" id="A0A7H8R4S6"/>
<feature type="region of interest" description="Disordered" evidence="2">
    <location>
        <begin position="87"/>
        <end position="183"/>
    </location>
</feature>
<feature type="coiled-coil region" evidence="1">
    <location>
        <begin position="632"/>
        <end position="695"/>
    </location>
</feature>
<dbReference type="KEGG" id="trg:TRUGW13939_08344"/>
<organism evidence="3 4">
    <name type="scientific">Talaromyces rugulosus</name>
    <name type="common">Penicillium rugulosum</name>
    <dbReference type="NCBI Taxonomy" id="121627"/>
    <lineage>
        <taxon>Eukaryota</taxon>
        <taxon>Fungi</taxon>
        <taxon>Dikarya</taxon>
        <taxon>Ascomycota</taxon>
        <taxon>Pezizomycotina</taxon>
        <taxon>Eurotiomycetes</taxon>
        <taxon>Eurotiomycetidae</taxon>
        <taxon>Eurotiales</taxon>
        <taxon>Trichocomaceae</taxon>
        <taxon>Talaromyces</taxon>
        <taxon>Talaromyces sect. Islandici</taxon>
    </lineage>
</organism>
<feature type="region of interest" description="Disordered" evidence="2">
    <location>
        <begin position="699"/>
        <end position="745"/>
    </location>
</feature>
<feature type="compositionally biased region" description="Basic and acidic residues" evidence="2">
    <location>
        <begin position="130"/>
        <end position="142"/>
    </location>
</feature>
<gene>
    <name evidence="3" type="ORF">TRUGW13939_08344</name>
</gene>
<sequence>MPIFTSPFPTTHDTIGASTLDSPTHRLPSPASAAGSRQGAESDHEEKTTINENAADGEINKGLSRASPDALAAEDLDQKMAHYSIDWDRFPGGSLKNGHDAPEEEEEPEPEFGGPEDLTMNLDKYLLGDFDLKEEQKRHDQINDAIEEDDDLPESPSPFPRQHHDAEDSEFDPPLDMSTPSHLMWKKNFGTNKEETHLEDILESFPSSPEKSASPTKNNDNEEDMGRSRTFTTVLREIEDLHEQRSERDEKIQVYQEKLGSANDEIDYLRAELQRKASQLSDANVKVGEEAVLREQIQVLKNKIDEKVSPDESLHDQLTLLREQLEDAQEQLKKRDEALEDSEHRLRENNTAQEQQLREKDAEIEDLKAQASERELELANLDEELAEAKQEYAVLEQRIGAIETRNVPLEEKNILLEKEVNRVKSELVAQRNSLSIMATDLFIETDGKAYNELIDSLKKQFKTKQSASQDASIEATENLRTKLAEAQAEANQSAAARQAAETEWKQSQETLAESRTLITTVESENTRLTTRLHELNSNLSTVREELRALKEQPIQTEPAVQPKSPPRDSSAALLDASRLEIENLKEAHANAVDNLRTSYNDSASSLRALLSASEKREADLYSQLSSLRTTVATTHENEVLDLKSQIDDLQSTLALKEETSAEVDRRISRAIDKREREWERRIDILLKEREKMSKALMVAWGEKEVGKPSRSSSSTSHKESSSEKQAERGTEKQGQGYRYKYVVRS</sequence>
<feature type="compositionally biased region" description="Basic and acidic residues" evidence="2">
    <location>
        <begin position="40"/>
        <end position="49"/>
    </location>
</feature>
<feature type="compositionally biased region" description="Basic and acidic residues" evidence="2">
    <location>
        <begin position="330"/>
        <end position="348"/>
    </location>
</feature>
<feature type="compositionally biased region" description="Polar residues" evidence="2">
    <location>
        <begin position="205"/>
        <end position="218"/>
    </location>
</feature>
<dbReference type="EMBL" id="CP055901">
    <property type="protein sequence ID" value="QKX61197.1"/>
    <property type="molecule type" value="Genomic_DNA"/>
</dbReference>
<feature type="compositionally biased region" description="Basic and acidic residues" evidence="2">
    <location>
        <begin position="716"/>
        <end position="731"/>
    </location>
</feature>
<reference evidence="4" key="1">
    <citation type="submission" date="2020-06" db="EMBL/GenBank/DDBJ databases">
        <title>A chromosome-scale genome assembly of Talaromyces rugulosus W13939.</title>
        <authorList>
            <person name="Wang B."/>
            <person name="Guo L."/>
            <person name="Ye K."/>
            <person name="Wang L."/>
        </authorList>
    </citation>
    <scope>NUCLEOTIDE SEQUENCE [LARGE SCALE GENOMIC DNA]</scope>
    <source>
        <strain evidence="4">W13939</strain>
    </source>
</reference>
<feature type="compositionally biased region" description="Low complexity" evidence="2">
    <location>
        <begin position="485"/>
        <end position="499"/>
    </location>
</feature>
<protein>
    <recommendedName>
        <fullName evidence="5">Spindle pole body associated protein SnaD</fullName>
    </recommendedName>
</protein>
<evidence type="ECO:0000256" key="1">
    <source>
        <dbReference type="SAM" id="Coils"/>
    </source>
</evidence>
<feature type="region of interest" description="Disordered" evidence="2">
    <location>
        <begin position="1"/>
        <end position="66"/>
    </location>
</feature>
<name>A0A7H8R4S6_TALRU</name>
<feature type="compositionally biased region" description="Polar residues" evidence="2">
    <location>
        <begin position="7"/>
        <end position="22"/>
    </location>
</feature>
<dbReference type="GeneID" id="55995833"/>
<dbReference type="Proteomes" id="UP000509510">
    <property type="component" value="Chromosome IV"/>
</dbReference>